<evidence type="ECO:0000256" key="1">
    <source>
        <dbReference type="ARBA" id="ARBA00022884"/>
    </source>
</evidence>
<protein>
    <recommendedName>
        <fullName evidence="3">RRM domain-containing protein</fullName>
    </recommendedName>
</protein>
<dbReference type="PANTHER" id="PTHR48027">
    <property type="entry name" value="HETEROGENEOUS NUCLEAR RIBONUCLEOPROTEIN 87F-RELATED"/>
    <property type="match status" value="1"/>
</dbReference>
<feature type="transmembrane region" description="Helical" evidence="2">
    <location>
        <begin position="81"/>
        <end position="98"/>
    </location>
</feature>
<reference evidence="4 5" key="1">
    <citation type="submission" date="2007-08" db="EMBL/GenBank/DDBJ databases">
        <authorList>
            <consortium name="The Vibrio harveyi Genome Sequencing Project"/>
            <person name="Bassler B."/>
            <person name="Clifton S.W."/>
            <person name="Fulton L."/>
            <person name="Delehaunty K."/>
            <person name="Fronick C."/>
            <person name="Harrison M."/>
            <person name="Markivic C."/>
            <person name="Fulton R."/>
            <person name="Tin-Wollam A.-M."/>
            <person name="Shah N."/>
            <person name="Pepin K."/>
            <person name="Nash W."/>
            <person name="Thiruvilangam P."/>
            <person name="Bhonagiri V."/>
            <person name="Waters C."/>
            <person name="Tu K.C."/>
            <person name="Irgon J."/>
            <person name="Wilson R.K."/>
        </authorList>
    </citation>
    <scope>NUCLEOTIDE SEQUENCE [LARGE SCALE GENOMIC DNA]</scope>
    <source>
        <strain evidence="5">ATCC BAA-1116 / BB120</strain>
    </source>
</reference>
<keyword evidence="2" id="KW-0472">Membrane</keyword>
<keyword evidence="2" id="KW-0812">Transmembrane</keyword>
<dbReference type="InterPro" id="IPR035979">
    <property type="entry name" value="RBD_domain_sf"/>
</dbReference>
<evidence type="ECO:0000313" key="5">
    <source>
        <dbReference type="Proteomes" id="UP000008152"/>
    </source>
</evidence>
<dbReference type="Gene3D" id="3.30.70.330">
    <property type="match status" value="1"/>
</dbReference>
<name>A7MXD2_VIBC1</name>
<dbReference type="GO" id="GO:0003723">
    <property type="term" value="F:RNA binding"/>
    <property type="evidence" value="ECO:0007669"/>
    <property type="project" value="UniProtKB-KW"/>
</dbReference>
<evidence type="ECO:0000313" key="4">
    <source>
        <dbReference type="EMBL" id="ABU69284.1"/>
    </source>
</evidence>
<dbReference type="InterPro" id="IPR000504">
    <property type="entry name" value="RRM_dom"/>
</dbReference>
<evidence type="ECO:0000256" key="2">
    <source>
        <dbReference type="SAM" id="Phobius"/>
    </source>
</evidence>
<dbReference type="PATRIC" id="fig|338187.36.peg.223"/>
<proteinExistence type="predicted"/>
<feature type="domain" description="RRM" evidence="3">
    <location>
        <begin position="137"/>
        <end position="214"/>
    </location>
</feature>
<accession>A7MXD2</accession>
<dbReference type="SMART" id="SM00360">
    <property type="entry name" value="RRM"/>
    <property type="match status" value="1"/>
</dbReference>
<feature type="transmembrane region" description="Helical" evidence="2">
    <location>
        <begin position="104"/>
        <end position="120"/>
    </location>
</feature>
<dbReference type="SUPFAM" id="SSF54928">
    <property type="entry name" value="RNA-binding domain, RBD"/>
    <property type="match status" value="1"/>
</dbReference>
<gene>
    <name evidence="4" type="ordered locus">VIBHAR_00255</name>
</gene>
<dbReference type="Pfam" id="PF00076">
    <property type="entry name" value="RRM_1"/>
    <property type="match status" value="1"/>
</dbReference>
<keyword evidence="1" id="KW-0694">RNA-binding</keyword>
<organism evidence="4 5">
    <name type="scientific">Vibrio campbellii (strain ATCC BAA-1116)</name>
    <dbReference type="NCBI Taxonomy" id="2902295"/>
    <lineage>
        <taxon>Bacteria</taxon>
        <taxon>Pseudomonadati</taxon>
        <taxon>Pseudomonadota</taxon>
        <taxon>Gammaproteobacteria</taxon>
        <taxon>Vibrionales</taxon>
        <taxon>Vibrionaceae</taxon>
        <taxon>Vibrio</taxon>
    </lineage>
</organism>
<dbReference type="KEGG" id="vha:VIBHAR_00255"/>
<dbReference type="PROSITE" id="PS50102">
    <property type="entry name" value="RRM"/>
    <property type="match status" value="1"/>
</dbReference>
<dbReference type="Proteomes" id="UP000008152">
    <property type="component" value="Chromosome I"/>
</dbReference>
<dbReference type="InterPro" id="IPR052462">
    <property type="entry name" value="SLIRP/GR-RBP-like"/>
</dbReference>
<evidence type="ECO:0000259" key="3">
    <source>
        <dbReference type="PROSITE" id="PS50102"/>
    </source>
</evidence>
<dbReference type="InterPro" id="IPR012677">
    <property type="entry name" value="Nucleotide-bd_a/b_plait_sf"/>
</dbReference>
<dbReference type="EMBL" id="CP000789">
    <property type="protein sequence ID" value="ABU69284.1"/>
    <property type="molecule type" value="Genomic_DNA"/>
</dbReference>
<sequence>MRSIGNPEMSATLFLKKTYQAVTNPSNALYLHISSSHLRHITAIGWKNTNHIRKIHVSILLIGRQSLYHLYVVIKMTSKKNLTLCAGLAVIGGIIFSQLPVPPALSFVIGVIATAFLFSLSSKTPVLQSSDSDPSTKTLYVGNLPYKANESHVRDLFAEYGQVYAVRLMKDKRTGKRRGFGFVVMAAADAKPAIAKLNEKEYMERTLKVRIANDPKHPEGGKPEQD</sequence>
<dbReference type="AlphaFoldDB" id="A7MXD2"/>
<keyword evidence="2" id="KW-1133">Transmembrane helix</keyword>